<organism evidence="3 4">
    <name type="scientific">Alteromonas marina</name>
    <dbReference type="NCBI Taxonomy" id="203795"/>
    <lineage>
        <taxon>Bacteria</taxon>
        <taxon>Pseudomonadati</taxon>
        <taxon>Pseudomonadota</taxon>
        <taxon>Gammaproteobacteria</taxon>
        <taxon>Alteromonadales</taxon>
        <taxon>Alteromonadaceae</taxon>
        <taxon>Alteromonas/Salinimonas group</taxon>
        <taxon>Alteromonas</taxon>
    </lineage>
</organism>
<dbReference type="RefSeq" id="WP_039216334.1">
    <property type="nucleotide sequence ID" value="NZ_JWLW01000002.1"/>
</dbReference>
<dbReference type="Proteomes" id="UP000031197">
    <property type="component" value="Unassembled WGS sequence"/>
</dbReference>
<comment type="caution">
    <text evidence="3">The sequence shown here is derived from an EMBL/GenBank/DDBJ whole genome shotgun (WGS) entry which is preliminary data.</text>
</comment>
<evidence type="ECO:0000313" key="3">
    <source>
        <dbReference type="EMBL" id="KHT57564.1"/>
    </source>
</evidence>
<dbReference type="GO" id="GO:0009271">
    <property type="term" value="P:phage shock"/>
    <property type="evidence" value="ECO:0007669"/>
    <property type="project" value="TreeGrafter"/>
</dbReference>
<evidence type="ECO:0000256" key="1">
    <source>
        <dbReference type="ARBA" id="ARBA00043985"/>
    </source>
</evidence>
<dbReference type="InterPro" id="IPR014319">
    <property type="entry name" value="Phageshock_PspA"/>
</dbReference>
<comment type="similarity">
    <text evidence="1">Belongs to the PspA/Vipp/IM30 family.</text>
</comment>
<feature type="coiled-coil region" evidence="2">
    <location>
        <begin position="161"/>
        <end position="222"/>
    </location>
</feature>
<dbReference type="InterPro" id="IPR007157">
    <property type="entry name" value="PspA_VIPP1"/>
</dbReference>
<dbReference type="EMBL" id="JWLW01000002">
    <property type="protein sequence ID" value="KHT57564.1"/>
    <property type="molecule type" value="Genomic_DNA"/>
</dbReference>
<proteinExistence type="inferred from homology"/>
<evidence type="ECO:0000313" key="4">
    <source>
        <dbReference type="Proteomes" id="UP000031197"/>
    </source>
</evidence>
<gene>
    <name evidence="3" type="ORF">RJ41_00990</name>
</gene>
<protein>
    <submittedName>
        <fullName evidence="3">Phage shock protein</fullName>
    </submittedName>
</protein>
<dbReference type="GO" id="GO:0005829">
    <property type="term" value="C:cytosol"/>
    <property type="evidence" value="ECO:0007669"/>
    <property type="project" value="TreeGrafter"/>
</dbReference>
<dbReference type="PANTHER" id="PTHR31088">
    <property type="entry name" value="MEMBRANE-ASSOCIATED PROTEIN VIPP1, CHLOROPLASTIC"/>
    <property type="match status" value="1"/>
</dbReference>
<reference evidence="3 4" key="1">
    <citation type="submission" date="2014-12" db="EMBL/GenBank/DDBJ databases">
        <title>Genome sequencing of Alteromonas marina AD001.</title>
        <authorList>
            <person name="Adrian T.G.S."/>
            <person name="Chan K.G."/>
        </authorList>
    </citation>
    <scope>NUCLEOTIDE SEQUENCE [LARGE SCALE GENOMIC DNA]</scope>
    <source>
        <strain evidence="3 4">AD001</strain>
    </source>
</reference>
<feature type="coiled-coil region" evidence="2">
    <location>
        <begin position="33"/>
        <end position="135"/>
    </location>
</feature>
<dbReference type="PANTHER" id="PTHR31088:SF6">
    <property type="entry name" value="PHAGE SHOCK PROTEIN A"/>
    <property type="match status" value="1"/>
</dbReference>
<accession>A0A0B3YS95</accession>
<dbReference type="Pfam" id="PF04012">
    <property type="entry name" value="PspA_IM30"/>
    <property type="match status" value="1"/>
</dbReference>
<keyword evidence="4" id="KW-1185">Reference proteome</keyword>
<dbReference type="AlphaFoldDB" id="A0A0B3YS95"/>
<sequence>MGMFSRINDIVQANINAMLDKAEDPEKIIRLIIQEMEETLVEVRTDAARFIAQQKTLARHIAAANKEVEGWQHKAQIAMNNEKESLAKAALIEKQKYVSKLASLEEQEAHLAESIEKIQGDTARLNSKLAEAKAKQKTLVQRKHSAQTRLKVKQADHEGKIDDAMMRFESYEQRIDHLEAQVDAYDLAKSNEATSLQAEFDAMEANEAIEKELAELKKKKVA</sequence>
<name>A0A0B3YS95_9ALTE</name>
<dbReference type="NCBIfam" id="TIGR02977">
    <property type="entry name" value="phageshock_pspA"/>
    <property type="match status" value="1"/>
</dbReference>
<dbReference type="OrthoDB" id="9779630at2"/>
<keyword evidence="2" id="KW-0175">Coiled coil</keyword>
<evidence type="ECO:0000256" key="2">
    <source>
        <dbReference type="SAM" id="Coils"/>
    </source>
</evidence>